<sequence>MERNHTLFFIFIKLHRGINIHLSTIHPALRKVQKTYQAYEMELLLNDPIQKASVIEFYDEKTKEESSNPKYL</sequence>
<dbReference type="RefSeq" id="WP_181536306.1">
    <property type="nucleotide sequence ID" value="NZ_JACDUU010000001.1"/>
</dbReference>
<proteinExistence type="predicted"/>
<name>A0A7V9YXZ4_9BACL</name>
<dbReference type="AlphaFoldDB" id="A0A7V9YXZ4"/>
<keyword evidence="2" id="KW-1185">Reference proteome</keyword>
<reference evidence="1 2" key="1">
    <citation type="submission" date="2020-07" db="EMBL/GenBank/DDBJ databases">
        <title>Genomic Encyclopedia of Type Strains, Phase IV (KMG-IV): sequencing the most valuable type-strain genomes for metagenomic binning, comparative biology and taxonomic classification.</title>
        <authorList>
            <person name="Goeker M."/>
        </authorList>
    </citation>
    <scope>NUCLEOTIDE SEQUENCE [LARGE SCALE GENOMIC DNA]</scope>
    <source>
        <strain evidence="1 2">DSM 25220</strain>
    </source>
</reference>
<accession>A0A7V9YXZ4</accession>
<protein>
    <submittedName>
        <fullName evidence="1">Uncharacterized protein</fullName>
    </submittedName>
</protein>
<organism evidence="1 2">
    <name type="scientific">[Anoxybacillus] calidus</name>
    <dbReference type="NCBI Taxonomy" id="575178"/>
    <lineage>
        <taxon>Bacteria</taxon>
        <taxon>Bacillati</taxon>
        <taxon>Bacillota</taxon>
        <taxon>Bacilli</taxon>
        <taxon>Bacillales</taxon>
        <taxon>Anoxybacillaceae</taxon>
        <taxon>Paranoxybacillus</taxon>
    </lineage>
</organism>
<evidence type="ECO:0000313" key="1">
    <source>
        <dbReference type="EMBL" id="MBA2870509.1"/>
    </source>
</evidence>
<dbReference type="EMBL" id="JACDUU010000001">
    <property type="protein sequence ID" value="MBA2870509.1"/>
    <property type="molecule type" value="Genomic_DNA"/>
</dbReference>
<dbReference type="Proteomes" id="UP000580891">
    <property type="component" value="Unassembled WGS sequence"/>
</dbReference>
<comment type="caution">
    <text evidence="1">The sequence shown here is derived from an EMBL/GenBank/DDBJ whole genome shotgun (WGS) entry which is preliminary data.</text>
</comment>
<evidence type="ECO:0000313" key="2">
    <source>
        <dbReference type="Proteomes" id="UP000580891"/>
    </source>
</evidence>
<gene>
    <name evidence="1" type="ORF">HNQ85_000767</name>
</gene>